<dbReference type="EMBL" id="FOCX01000002">
    <property type="protein sequence ID" value="SEN18707.1"/>
    <property type="molecule type" value="Genomic_DNA"/>
</dbReference>
<evidence type="ECO:0000313" key="1">
    <source>
        <dbReference type="EMBL" id="SEN18707.1"/>
    </source>
</evidence>
<keyword evidence="2" id="KW-1185">Reference proteome</keyword>
<proteinExistence type="predicted"/>
<evidence type="ECO:0000313" key="2">
    <source>
        <dbReference type="Proteomes" id="UP000198775"/>
    </source>
</evidence>
<dbReference type="AlphaFoldDB" id="A0A1H8EIL2"/>
<accession>A0A1H8EIL2</accession>
<name>A0A1H8EIL2_9EURY</name>
<protein>
    <submittedName>
        <fullName evidence="1">Uncharacterized protein</fullName>
    </submittedName>
</protein>
<reference evidence="2" key="1">
    <citation type="submission" date="2016-10" db="EMBL/GenBank/DDBJ databases">
        <authorList>
            <person name="Varghese N."/>
            <person name="Submissions S."/>
        </authorList>
    </citation>
    <scope>NUCLEOTIDE SEQUENCE [LARGE SCALE GENOMIC DNA]</scope>
    <source>
        <strain evidence="2">IBRC-M 10043</strain>
    </source>
</reference>
<sequence>MQSRNAISKNPPYRPPTLEGVRRRVERAIRGIYNGHGDVLLEALPVAGKSYSALKIASKTETPLLYLASRDYLKSDAEAFCDKFGLTHKRIPTPHKYCPAFDRSDQDHYDGRAVKSYKNGVGGREIHERLDDIRCGGDCRYLDLLNFDPSAPDVLIGDPSHAYRDEYLKGRFVVKDEFSVSEFETEFKNPQQVVDRFLQSVTLRYDSYQDVLNAQPDDNRCADALDWYGEHGLYQDTSNVLESPNEEYHALAPTLTFALLAGHELGNGWERLPVSDWADLFGINASGVNSNAICVRDPDENTMYLLNPPNFDIADGFLGLDGTPTPAMWRIATGLDLTHRDVLEDREKRKYVSDVLNHTIIRTNDDLKPYQNNRNGSITAPKDTQILHWIHRKEGEKPGFITSKKAIDNVYPEYNDGELFDYVDTPRNFSNVLSYQGFADKHLGFVSGSRHYGDPYIKKWGAYAGEAVASNSKRGTAKSYGEFGNKIHRHMKRQTLQDVLRFGRDTEPTTVYVNTAALPDWVPSEAAHLVLFSEDAREVAGYLQDEGTEGGKVGEIATETGVKKRNARKKAEALAENGFVTKYDDLPDAAAYVWDESE</sequence>
<gene>
    <name evidence="1" type="ORF">SAMN05216388_10028</name>
</gene>
<dbReference type="Proteomes" id="UP000198775">
    <property type="component" value="Unassembled WGS sequence"/>
</dbReference>
<organism evidence="1 2">
    <name type="scientific">Halorientalis persicus</name>
    <dbReference type="NCBI Taxonomy" id="1367881"/>
    <lineage>
        <taxon>Archaea</taxon>
        <taxon>Methanobacteriati</taxon>
        <taxon>Methanobacteriota</taxon>
        <taxon>Stenosarchaea group</taxon>
        <taxon>Halobacteria</taxon>
        <taxon>Halobacteriales</taxon>
        <taxon>Haloarculaceae</taxon>
        <taxon>Halorientalis</taxon>
    </lineage>
</organism>